<dbReference type="EMBL" id="QKUF01000024">
    <property type="protein sequence ID" value="PZW23920.1"/>
    <property type="molecule type" value="Genomic_DNA"/>
</dbReference>
<evidence type="ECO:0000256" key="3">
    <source>
        <dbReference type="ARBA" id="ARBA00022630"/>
    </source>
</evidence>
<organism evidence="12 13">
    <name type="scientific">Thermosporothrix hazakensis</name>
    <dbReference type="NCBI Taxonomy" id="644383"/>
    <lineage>
        <taxon>Bacteria</taxon>
        <taxon>Bacillati</taxon>
        <taxon>Chloroflexota</taxon>
        <taxon>Ktedonobacteria</taxon>
        <taxon>Ktedonobacterales</taxon>
        <taxon>Thermosporotrichaceae</taxon>
        <taxon>Thermosporothrix</taxon>
    </lineage>
</organism>
<dbReference type="InterPro" id="IPR008219">
    <property type="entry name" value="PRODH_bac_arc"/>
</dbReference>
<evidence type="ECO:0000313" key="13">
    <source>
        <dbReference type="Proteomes" id="UP000248806"/>
    </source>
</evidence>
<sequence>MLKDTLLYLAQNQRLREFAIQNPVAKGVARRFVAGETLEDAVQATRALNQKGCSVALDLLGENVYTEAEAKESTRNYIAALDIIRSTGINANISIKLTALGLDISPSLCEENVTAILTKAREYNLFVAIDMEGSAYTDRTIELTLKMREQFEEVGTVIQSYLYRSKADIERLIEKGVRTRIVKGAYKEPPSIAYQNKQDVDASYVEIMKMLLSRGNFPAIASHDEAILQEARRFIRNYGISPSSFEFQMLYGIRRDLQEQLVRDGFNVRVYVPYGSQWYPYLMRRMAERPANLMFVLSNAIRR</sequence>
<dbReference type="InterPro" id="IPR015659">
    <property type="entry name" value="Proline_oxidase"/>
</dbReference>
<keyword evidence="7" id="KW-0642">Proline metabolism</keyword>
<reference evidence="12 13" key="1">
    <citation type="submission" date="2018-06" db="EMBL/GenBank/DDBJ databases">
        <title>Genomic Encyclopedia of Archaeal and Bacterial Type Strains, Phase II (KMG-II): from individual species to whole genera.</title>
        <authorList>
            <person name="Goeker M."/>
        </authorList>
    </citation>
    <scope>NUCLEOTIDE SEQUENCE [LARGE SCALE GENOMIC DNA]</scope>
    <source>
        <strain evidence="12 13">ATCC BAA-1881</strain>
    </source>
</reference>
<protein>
    <recommendedName>
        <fullName evidence="2">proline dehydrogenase</fullName>
        <ecNumber evidence="2">1.5.5.2</ecNumber>
    </recommendedName>
</protein>
<keyword evidence="6" id="KW-0560">Oxidoreductase</keyword>
<feature type="binding site" evidence="10">
    <location>
        <position position="159"/>
    </location>
    <ligand>
        <name>FAD</name>
        <dbReference type="ChEBI" id="CHEBI:57692"/>
    </ligand>
</feature>
<feature type="domain" description="Proline dehydrogenase" evidence="11">
    <location>
        <begin position="42"/>
        <end position="296"/>
    </location>
</feature>
<dbReference type="PANTHER" id="PTHR13914:SF0">
    <property type="entry name" value="PROLINE DEHYDROGENASE 1, MITOCHONDRIAL"/>
    <property type="match status" value="1"/>
</dbReference>
<dbReference type="Proteomes" id="UP000248806">
    <property type="component" value="Unassembled WGS sequence"/>
</dbReference>
<keyword evidence="5 10" id="KW-0274">FAD</keyword>
<dbReference type="AlphaFoldDB" id="A0A326U424"/>
<comment type="pathway">
    <text evidence="1">Amino-acid degradation; L-proline degradation into L-glutamate; L-glutamate from L-proline: step 1/2.</text>
</comment>
<feature type="binding site" evidence="9">
    <location>
        <position position="96"/>
    </location>
    <ligand>
        <name>substrate</name>
    </ligand>
</feature>
<evidence type="ECO:0000256" key="1">
    <source>
        <dbReference type="ARBA" id="ARBA00004739"/>
    </source>
</evidence>
<dbReference type="RefSeq" id="WP_111325146.1">
    <property type="nucleotide sequence ID" value="NZ_BIFX01000001.1"/>
</dbReference>
<evidence type="ECO:0000256" key="4">
    <source>
        <dbReference type="ARBA" id="ARBA00022741"/>
    </source>
</evidence>
<dbReference type="UniPathway" id="UPA00261">
    <property type="reaction ID" value="UER00373"/>
</dbReference>
<keyword evidence="4 10" id="KW-0547">Nucleotide-binding</keyword>
<evidence type="ECO:0000256" key="10">
    <source>
        <dbReference type="PIRSR" id="PIRSR000196-2"/>
    </source>
</evidence>
<comment type="catalytic activity">
    <reaction evidence="8">
        <text>L-proline + a quinone = (S)-1-pyrroline-5-carboxylate + a quinol + H(+)</text>
        <dbReference type="Rhea" id="RHEA:23784"/>
        <dbReference type="ChEBI" id="CHEBI:15378"/>
        <dbReference type="ChEBI" id="CHEBI:17388"/>
        <dbReference type="ChEBI" id="CHEBI:24646"/>
        <dbReference type="ChEBI" id="CHEBI:60039"/>
        <dbReference type="ChEBI" id="CHEBI:132124"/>
        <dbReference type="EC" id="1.5.5.2"/>
    </reaction>
</comment>
<feature type="binding site" evidence="10">
    <location>
        <begin position="222"/>
        <end position="223"/>
    </location>
    <ligand>
        <name>FAD</name>
        <dbReference type="ChEBI" id="CHEBI:57692"/>
    </ligand>
</feature>
<feature type="binding site" evidence="10">
    <location>
        <position position="197"/>
    </location>
    <ligand>
        <name>FAD</name>
        <dbReference type="ChEBI" id="CHEBI:57692"/>
    </ligand>
</feature>
<evidence type="ECO:0000259" key="11">
    <source>
        <dbReference type="Pfam" id="PF01619"/>
    </source>
</evidence>
<dbReference type="Gene3D" id="3.20.20.220">
    <property type="match status" value="1"/>
</dbReference>
<feature type="binding site" evidence="10">
    <location>
        <position position="131"/>
    </location>
    <ligand>
        <name>FAD</name>
        <dbReference type="ChEBI" id="CHEBI:57692"/>
    </ligand>
</feature>
<evidence type="ECO:0000256" key="8">
    <source>
        <dbReference type="ARBA" id="ARBA00048779"/>
    </source>
</evidence>
<dbReference type="PIRSF" id="PIRSF000196">
    <property type="entry name" value="Pro_dehydrog"/>
    <property type="match status" value="1"/>
</dbReference>
<dbReference type="Pfam" id="PF01619">
    <property type="entry name" value="Pro_dh"/>
    <property type="match status" value="1"/>
</dbReference>
<comment type="cofactor">
    <cofactor evidence="10">
        <name>FAD</name>
        <dbReference type="ChEBI" id="CHEBI:57692"/>
    </cofactor>
    <text evidence="10">Binds 1 FAD per subunit.</text>
</comment>
<evidence type="ECO:0000256" key="6">
    <source>
        <dbReference type="ARBA" id="ARBA00023002"/>
    </source>
</evidence>
<feature type="binding site" evidence="9">
    <location>
        <position position="284"/>
    </location>
    <ligand>
        <name>substrate</name>
    </ligand>
</feature>
<keyword evidence="3" id="KW-0285">Flavoprotein</keyword>
<dbReference type="InterPro" id="IPR029041">
    <property type="entry name" value="FAD-linked_oxidoreductase-like"/>
</dbReference>
<feature type="binding site" evidence="10">
    <location>
        <begin position="183"/>
        <end position="185"/>
    </location>
    <ligand>
        <name>FAD</name>
        <dbReference type="ChEBI" id="CHEBI:57692"/>
    </ligand>
</feature>
<dbReference type="InterPro" id="IPR002872">
    <property type="entry name" value="Proline_DH_dom"/>
</dbReference>
<evidence type="ECO:0000256" key="5">
    <source>
        <dbReference type="ARBA" id="ARBA00022827"/>
    </source>
</evidence>
<dbReference type="GO" id="GO:0010133">
    <property type="term" value="P:L-proline catabolic process to L-glutamate"/>
    <property type="evidence" value="ECO:0007669"/>
    <property type="project" value="UniProtKB-UniPathway"/>
</dbReference>
<dbReference type="PANTHER" id="PTHR13914">
    <property type="entry name" value="PROLINE OXIDASE"/>
    <property type="match status" value="1"/>
</dbReference>
<evidence type="ECO:0000256" key="9">
    <source>
        <dbReference type="PIRSR" id="PIRSR000196-1"/>
    </source>
</evidence>
<dbReference type="OrthoDB" id="9773461at2"/>
<feature type="binding site" evidence="9">
    <location>
        <position position="285"/>
    </location>
    <ligand>
        <name>substrate</name>
    </ligand>
</feature>
<name>A0A326U424_THEHA</name>
<evidence type="ECO:0000256" key="2">
    <source>
        <dbReference type="ARBA" id="ARBA00012695"/>
    </source>
</evidence>
<dbReference type="GO" id="GO:0000166">
    <property type="term" value="F:nucleotide binding"/>
    <property type="evidence" value="ECO:0007669"/>
    <property type="project" value="UniProtKB-KW"/>
</dbReference>
<keyword evidence="13" id="KW-1185">Reference proteome</keyword>
<comment type="caution">
    <text evidence="12">The sequence shown here is derived from an EMBL/GenBank/DDBJ whole genome shotgun (WGS) entry which is preliminary data.</text>
</comment>
<gene>
    <name evidence="12" type="ORF">EI42_04845</name>
</gene>
<accession>A0A326U424</accession>
<dbReference type="GO" id="GO:0004657">
    <property type="term" value="F:proline dehydrogenase activity"/>
    <property type="evidence" value="ECO:0007669"/>
    <property type="project" value="UniProtKB-EC"/>
</dbReference>
<evidence type="ECO:0000313" key="12">
    <source>
        <dbReference type="EMBL" id="PZW23920.1"/>
    </source>
</evidence>
<dbReference type="SUPFAM" id="SSF51730">
    <property type="entry name" value="FAD-linked oxidoreductase"/>
    <property type="match status" value="1"/>
</dbReference>
<evidence type="ECO:0000256" key="7">
    <source>
        <dbReference type="ARBA" id="ARBA00023062"/>
    </source>
</evidence>
<proteinExistence type="predicted"/>
<dbReference type="EC" id="1.5.5.2" evidence="2"/>